<protein>
    <submittedName>
        <fullName evidence="2">Uncharacterized protein</fullName>
    </submittedName>
</protein>
<keyword evidence="3" id="KW-1185">Reference proteome</keyword>
<reference evidence="3" key="2">
    <citation type="submission" date="2015-01" db="EMBL/GenBank/DDBJ databases">
        <title>Evolutionary Origins and Diversification of the Mycorrhizal Mutualists.</title>
        <authorList>
            <consortium name="DOE Joint Genome Institute"/>
            <consortium name="Mycorrhizal Genomics Consortium"/>
            <person name="Kohler A."/>
            <person name="Kuo A."/>
            <person name="Nagy L.G."/>
            <person name="Floudas D."/>
            <person name="Copeland A."/>
            <person name="Barry K.W."/>
            <person name="Cichocki N."/>
            <person name="Veneault-Fourrey C."/>
            <person name="LaButti K."/>
            <person name="Lindquist E.A."/>
            <person name="Lipzen A."/>
            <person name="Lundell T."/>
            <person name="Morin E."/>
            <person name="Murat C."/>
            <person name="Riley R."/>
            <person name="Ohm R."/>
            <person name="Sun H."/>
            <person name="Tunlid A."/>
            <person name="Henrissat B."/>
            <person name="Grigoriev I.V."/>
            <person name="Hibbett D.S."/>
            <person name="Martin F."/>
        </authorList>
    </citation>
    <scope>NUCLEOTIDE SEQUENCE [LARGE SCALE GENOMIC DNA]</scope>
    <source>
        <strain evidence="3">Marx 270</strain>
    </source>
</reference>
<dbReference type="AlphaFoldDB" id="A0A0C3J6B6"/>
<sequence length="144" mass="15627">MYTCSAIGSCEGSEQTQKRKYVWVAECINAGRTLLEDLYRQGATLLLHLSPFDAKPDAYDPSALLSEDESETSVHEEENEGIQTRSESKEVKGETKNALPVHVDAELAAESAGVEYDEFQKGVKKLQAAPLALSPLGCGRVPLA</sequence>
<name>A0A0C3J6B6_PISTI</name>
<reference evidence="2 3" key="1">
    <citation type="submission" date="2014-04" db="EMBL/GenBank/DDBJ databases">
        <authorList>
            <consortium name="DOE Joint Genome Institute"/>
            <person name="Kuo A."/>
            <person name="Kohler A."/>
            <person name="Costa M.D."/>
            <person name="Nagy L.G."/>
            <person name="Floudas D."/>
            <person name="Copeland A."/>
            <person name="Barry K.W."/>
            <person name="Cichocki N."/>
            <person name="Veneault-Fourrey C."/>
            <person name="LaButti K."/>
            <person name="Lindquist E.A."/>
            <person name="Lipzen A."/>
            <person name="Lundell T."/>
            <person name="Morin E."/>
            <person name="Murat C."/>
            <person name="Sun H."/>
            <person name="Tunlid A."/>
            <person name="Henrissat B."/>
            <person name="Grigoriev I.V."/>
            <person name="Hibbett D.S."/>
            <person name="Martin F."/>
            <person name="Nordberg H.P."/>
            <person name="Cantor M.N."/>
            <person name="Hua S.X."/>
        </authorList>
    </citation>
    <scope>NUCLEOTIDE SEQUENCE [LARGE SCALE GENOMIC DNA]</scope>
    <source>
        <strain evidence="2 3">Marx 270</strain>
    </source>
</reference>
<dbReference type="HOGENOM" id="CLU_1797248_0_0_1"/>
<dbReference type="STRING" id="870435.A0A0C3J6B6"/>
<feature type="region of interest" description="Disordered" evidence="1">
    <location>
        <begin position="58"/>
        <end position="97"/>
    </location>
</feature>
<dbReference type="InParanoid" id="A0A0C3J6B6"/>
<dbReference type="EMBL" id="KN832193">
    <property type="protein sequence ID" value="KIN93246.1"/>
    <property type="molecule type" value="Genomic_DNA"/>
</dbReference>
<feature type="compositionally biased region" description="Basic and acidic residues" evidence="1">
    <location>
        <begin position="86"/>
        <end position="95"/>
    </location>
</feature>
<accession>A0A0C3J6B6</accession>
<evidence type="ECO:0000313" key="2">
    <source>
        <dbReference type="EMBL" id="KIN93246.1"/>
    </source>
</evidence>
<proteinExistence type="predicted"/>
<evidence type="ECO:0000256" key="1">
    <source>
        <dbReference type="SAM" id="MobiDB-lite"/>
    </source>
</evidence>
<organism evidence="2 3">
    <name type="scientific">Pisolithus tinctorius Marx 270</name>
    <dbReference type="NCBI Taxonomy" id="870435"/>
    <lineage>
        <taxon>Eukaryota</taxon>
        <taxon>Fungi</taxon>
        <taxon>Dikarya</taxon>
        <taxon>Basidiomycota</taxon>
        <taxon>Agaricomycotina</taxon>
        <taxon>Agaricomycetes</taxon>
        <taxon>Agaricomycetidae</taxon>
        <taxon>Boletales</taxon>
        <taxon>Sclerodermatineae</taxon>
        <taxon>Pisolithaceae</taxon>
        <taxon>Pisolithus</taxon>
    </lineage>
</organism>
<gene>
    <name evidence="2" type="ORF">M404DRAFT_11458</name>
</gene>
<dbReference type="Proteomes" id="UP000054217">
    <property type="component" value="Unassembled WGS sequence"/>
</dbReference>
<evidence type="ECO:0000313" key="3">
    <source>
        <dbReference type="Proteomes" id="UP000054217"/>
    </source>
</evidence>